<keyword evidence="3" id="KW-1185">Reference proteome</keyword>
<proteinExistence type="predicted"/>
<dbReference type="Proteomes" id="UP000737391">
    <property type="component" value="Unassembled WGS sequence"/>
</dbReference>
<evidence type="ECO:0000313" key="2">
    <source>
        <dbReference type="EMBL" id="KAF4495253.1"/>
    </source>
</evidence>
<dbReference type="EMBL" id="LUFC02000671">
    <property type="protein sequence ID" value="KAF4495253.1"/>
    <property type="molecule type" value="Genomic_DNA"/>
</dbReference>
<protein>
    <submittedName>
        <fullName evidence="2">Uncharacterized protein</fullName>
    </submittedName>
</protein>
<feature type="compositionally biased region" description="Acidic residues" evidence="1">
    <location>
        <begin position="158"/>
        <end position="172"/>
    </location>
</feature>
<evidence type="ECO:0000256" key="1">
    <source>
        <dbReference type="SAM" id="MobiDB-lite"/>
    </source>
</evidence>
<accession>A0A9P5B616</accession>
<evidence type="ECO:0000313" key="3">
    <source>
        <dbReference type="Proteomes" id="UP000737391"/>
    </source>
</evidence>
<reference evidence="2" key="1">
    <citation type="submission" date="2020-01" db="EMBL/GenBank/DDBJ databases">
        <title>Identification and distribution of gene clusters putatively required for synthesis of sphingolipid metabolism inhibitors in phylogenetically diverse species of the filamentous fungus Fusarium.</title>
        <authorList>
            <person name="Kim H.-S."/>
            <person name="Busman M."/>
            <person name="Brown D.W."/>
            <person name="Divon H."/>
            <person name="Uhlig S."/>
            <person name="Proctor R.H."/>
        </authorList>
    </citation>
    <scope>NUCLEOTIDE SEQUENCE</scope>
    <source>
        <strain evidence="2">NRRL 31653</strain>
    </source>
</reference>
<sequence length="200" mass="22883">MARFRKTFDGYEGTLQCSQPKDNWAIQSVHDWPDFAFKMPDWQSLSPTEHIYLVSPGDNTDSLDDRLQGSEVDPQCFESTAPLGDVSSATVYECAGFCQGIHFIYEDSRQRTVGQCRLEMDQPVIYEKPLRLLWTCQDDEGEDQRHLTGLAVKFSMKDEDEEGKEDKEDGEDDKGWKSRAMEGRVIFRMRRGSATLSFTG</sequence>
<dbReference type="AlphaFoldDB" id="A0A9P5B616"/>
<gene>
    <name evidence="2" type="ORF">FAGAP_8610</name>
</gene>
<dbReference type="OrthoDB" id="4961586at2759"/>
<organism evidence="2 3">
    <name type="scientific">Fusarium agapanthi</name>
    <dbReference type="NCBI Taxonomy" id="1803897"/>
    <lineage>
        <taxon>Eukaryota</taxon>
        <taxon>Fungi</taxon>
        <taxon>Dikarya</taxon>
        <taxon>Ascomycota</taxon>
        <taxon>Pezizomycotina</taxon>
        <taxon>Sordariomycetes</taxon>
        <taxon>Hypocreomycetidae</taxon>
        <taxon>Hypocreales</taxon>
        <taxon>Nectriaceae</taxon>
        <taxon>Fusarium</taxon>
        <taxon>Fusarium fujikuroi species complex</taxon>
    </lineage>
</organism>
<comment type="caution">
    <text evidence="2">The sequence shown here is derived from an EMBL/GenBank/DDBJ whole genome shotgun (WGS) entry which is preliminary data.</text>
</comment>
<feature type="region of interest" description="Disordered" evidence="1">
    <location>
        <begin position="156"/>
        <end position="176"/>
    </location>
</feature>
<name>A0A9P5B616_9HYPO</name>